<reference evidence="3" key="1">
    <citation type="journal article" date="2014" name="Proc. Natl. Acad. Sci. U.S.A.">
        <title>Extensive sampling of basidiomycete genomes demonstrates inadequacy of the white-rot/brown-rot paradigm for wood decay fungi.</title>
        <authorList>
            <person name="Riley R."/>
            <person name="Salamov A.A."/>
            <person name="Brown D.W."/>
            <person name="Nagy L.G."/>
            <person name="Floudas D."/>
            <person name="Held B.W."/>
            <person name="Levasseur A."/>
            <person name="Lombard V."/>
            <person name="Morin E."/>
            <person name="Otillar R."/>
            <person name="Lindquist E.A."/>
            <person name="Sun H."/>
            <person name="LaButti K.M."/>
            <person name="Schmutz J."/>
            <person name="Jabbour D."/>
            <person name="Luo H."/>
            <person name="Baker S.E."/>
            <person name="Pisabarro A.G."/>
            <person name="Walton J.D."/>
            <person name="Blanchette R.A."/>
            <person name="Henrissat B."/>
            <person name="Martin F."/>
            <person name="Cullen D."/>
            <person name="Hibbett D.S."/>
            <person name="Grigoriev I.V."/>
        </authorList>
    </citation>
    <scope>NUCLEOTIDE SEQUENCE [LARGE SCALE GENOMIC DNA]</scope>
    <source>
        <strain evidence="3">MUCL 33604</strain>
    </source>
</reference>
<gene>
    <name evidence="2" type="ORF">JAAARDRAFT_197929</name>
</gene>
<dbReference type="Proteomes" id="UP000027265">
    <property type="component" value="Unassembled WGS sequence"/>
</dbReference>
<organism evidence="2 3">
    <name type="scientific">Jaapia argillacea MUCL 33604</name>
    <dbReference type="NCBI Taxonomy" id="933084"/>
    <lineage>
        <taxon>Eukaryota</taxon>
        <taxon>Fungi</taxon>
        <taxon>Dikarya</taxon>
        <taxon>Basidiomycota</taxon>
        <taxon>Agaricomycotina</taxon>
        <taxon>Agaricomycetes</taxon>
        <taxon>Agaricomycetidae</taxon>
        <taxon>Jaapiales</taxon>
        <taxon>Jaapiaceae</taxon>
        <taxon>Jaapia</taxon>
    </lineage>
</organism>
<dbReference type="AlphaFoldDB" id="A0A067PRC2"/>
<proteinExistence type="predicted"/>
<dbReference type="HOGENOM" id="CLU_2399986_0_0_1"/>
<evidence type="ECO:0000256" key="1">
    <source>
        <dbReference type="SAM" id="MobiDB-lite"/>
    </source>
</evidence>
<feature type="region of interest" description="Disordered" evidence="1">
    <location>
        <begin position="35"/>
        <end position="56"/>
    </location>
</feature>
<protein>
    <submittedName>
        <fullName evidence="2">Uncharacterized protein</fullName>
    </submittedName>
</protein>
<feature type="compositionally biased region" description="Pro residues" evidence="1">
    <location>
        <begin position="43"/>
        <end position="53"/>
    </location>
</feature>
<sequence>MDMANIYDLSYEQAQLQYPPPSCIPTLLILDTNHSAAPSITGTPPPTRAPTPPTMTTFSLPPGVILPPGFTIPSDATIHIPPKDLNMIWREIP</sequence>
<keyword evidence="3" id="KW-1185">Reference proteome</keyword>
<dbReference type="InParanoid" id="A0A067PRC2"/>
<accession>A0A067PRC2</accession>
<evidence type="ECO:0000313" key="3">
    <source>
        <dbReference type="Proteomes" id="UP000027265"/>
    </source>
</evidence>
<evidence type="ECO:0000313" key="2">
    <source>
        <dbReference type="EMBL" id="KDQ52861.1"/>
    </source>
</evidence>
<name>A0A067PRC2_9AGAM</name>
<dbReference type="EMBL" id="KL197737">
    <property type="protein sequence ID" value="KDQ52861.1"/>
    <property type="molecule type" value="Genomic_DNA"/>
</dbReference>